<reference evidence="1" key="1">
    <citation type="journal article" date="2021" name="Sci. Adv.">
        <title>The American lobster genome reveals insights on longevity, neural, and immune adaptations.</title>
        <authorList>
            <person name="Polinski J.M."/>
            <person name="Zimin A.V."/>
            <person name="Clark K.F."/>
            <person name="Kohn A.B."/>
            <person name="Sadowski N."/>
            <person name="Timp W."/>
            <person name="Ptitsyn A."/>
            <person name="Khanna P."/>
            <person name="Romanova D.Y."/>
            <person name="Williams P."/>
            <person name="Greenwood S.J."/>
            <person name="Moroz L.L."/>
            <person name="Walt D.R."/>
            <person name="Bodnar A.G."/>
        </authorList>
    </citation>
    <scope>NUCLEOTIDE SEQUENCE</scope>
    <source>
        <strain evidence="1">GMGI-L3</strain>
    </source>
</reference>
<comment type="caution">
    <text evidence="1">The sequence shown here is derived from an EMBL/GenBank/DDBJ whole genome shotgun (WGS) entry which is preliminary data.</text>
</comment>
<keyword evidence="2" id="KW-1185">Reference proteome</keyword>
<protein>
    <submittedName>
        <fullName evidence="1">Uncharacterized protein</fullName>
    </submittedName>
</protein>
<evidence type="ECO:0000313" key="1">
    <source>
        <dbReference type="EMBL" id="KAG7161786.1"/>
    </source>
</evidence>
<organism evidence="1 2">
    <name type="scientific">Homarus americanus</name>
    <name type="common">American lobster</name>
    <dbReference type="NCBI Taxonomy" id="6706"/>
    <lineage>
        <taxon>Eukaryota</taxon>
        <taxon>Metazoa</taxon>
        <taxon>Ecdysozoa</taxon>
        <taxon>Arthropoda</taxon>
        <taxon>Crustacea</taxon>
        <taxon>Multicrustacea</taxon>
        <taxon>Malacostraca</taxon>
        <taxon>Eumalacostraca</taxon>
        <taxon>Eucarida</taxon>
        <taxon>Decapoda</taxon>
        <taxon>Pleocyemata</taxon>
        <taxon>Astacidea</taxon>
        <taxon>Nephropoidea</taxon>
        <taxon>Nephropidae</taxon>
        <taxon>Homarus</taxon>
    </lineage>
</organism>
<sequence length="85" mass="9585">METITHSKYIRQQLFAGKFPPPHVEDDDIIIVMKSEMQNLLFHQQCKYCGADVQLLTKACTFVTTLTAVCPECKMTWSMGPSAST</sequence>
<accession>A0A8J5JSS4</accession>
<proteinExistence type="predicted"/>
<gene>
    <name evidence="1" type="ORF">Hamer_G007432</name>
</gene>
<dbReference type="Proteomes" id="UP000747542">
    <property type="component" value="Unassembled WGS sequence"/>
</dbReference>
<dbReference type="EMBL" id="JAHLQT010028808">
    <property type="protein sequence ID" value="KAG7161786.1"/>
    <property type="molecule type" value="Genomic_DNA"/>
</dbReference>
<dbReference type="AlphaFoldDB" id="A0A8J5JSS4"/>
<name>A0A8J5JSS4_HOMAM</name>
<evidence type="ECO:0000313" key="2">
    <source>
        <dbReference type="Proteomes" id="UP000747542"/>
    </source>
</evidence>